<evidence type="ECO:0000256" key="1">
    <source>
        <dbReference type="SAM" id="SignalP"/>
    </source>
</evidence>
<organism evidence="3 4">
    <name type="scientific">Chlamydomonas reinhardtii</name>
    <name type="common">Chlamydomonas smithii</name>
    <dbReference type="NCBI Taxonomy" id="3055"/>
    <lineage>
        <taxon>Eukaryota</taxon>
        <taxon>Viridiplantae</taxon>
        <taxon>Chlorophyta</taxon>
        <taxon>core chlorophytes</taxon>
        <taxon>Chlorophyceae</taxon>
        <taxon>CS clade</taxon>
        <taxon>Chlamydomonadales</taxon>
        <taxon>Chlamydomonadaceae</taxon>
        <taxon>Chlamydomonas</taxon>
    </lineage>
</organism>
<dbReference type="SUPFAM" id="SSF82153">
    <property type="entry name" value="FAS1 domain"/>
    <property type="match status" value="1"/>
</dbReference>
<dbReference type="SMART" id="SM00554">
    <property type="entry name" value="FAS1"/>
    <property type="match status" value="1"/>
</dbReference>
<dbReference type="InterPro" id="IPR000782">
    <property type="entry name" value="FAS1_domain"/>
</dbReference>
<dbReference type="PROSITE" id="PS50213">
    <property type="entry name" value="FAS1"/>
    <property type="match status" value="1"/>
</dbReference>
<dbReference type="AlphaFoldDB" id="A0A2K3CVY0"/>
<reference evidence="3 4" key="1">
    <citation type="journal article" date="2007" name="Science">
        <title>The Chlamydomonas genome reveals the evolution of key animal and plant functions.</title>
        <authorList>
            <person name="Merchant S.S."/>
            <person name="Prochnik S.E."/>
            <person name="Vallon O."/>
            <person name="Harris E.H."/>
            <person name="Karpowicz S.J."/>
            <person name="Witman G.B."/>
            <person name="Terry A."/>
            <person name="Salamov A."/>
            <person name="Fritz-Laylin L.K."/>
            <person name="Marechal-Drouard L."/>
            <person name="Marshall W.F."/>
            <person name="Qu L.H."/>
            <person name="Nelson D.R."/>
            <person name="Sanderfoot A.A."/>
            <person name="Spalding M.H."/>
            <person name="Kapitonov V.V."/>
            <person name="Ren Q."/>
            <person name="Ferris P."/>
            <person name="Lindquist E."/>
            <person name="Shapiro H."/>
            <person name="Lucas S.M."/>
            <person name="Grimwood J."/>
            <person name="Schmutz J."/>
            <person name="Cardol P."/>
            <person name="Cerutti H."/>
            <person name="Chanfreau G."/>
            <person name="Chen C.L."/>
            <person name="Cognat V."/>
            <person name="Croft M.T."/>
            <person name="Dent R."/>
            <person name="Dutcher S."/>
            <person name="Fernandez E."/>
            <person name="Fukuzawa H."/>
            <person name="Gonzalez-Ballester D."/>
            <person name="Gonzalez-Halphen D."/>
            <person name="Hallmann A."/>
            <person name="Hanikenne M."/>
            <person name="Hippler M."/>
            <person name="Inwood W."/>
            <person name="Jabbari K."/>
            <person name="Kalanon M."/>
            <person name="Kuras R."/>
            <person name="Lefebvre P.A."/>
            <person name="Lemaire S.D."/>
            <person name="Lobanov A.V."/>
            <person name="Lohr M."/>
            <person name="Manuell A."/>
            <person name="Meier I."/>
            <person name="Mets L."/>
            <person name="Mittag M."/>
            <person name="Mittelmeier T."/>
            <person name="Moroney J.V."/>
            <person name="Moseley J."/>
            <person name="Napoli C."/>
            <person name="Nedelcu A.M."/>
            <person name="Niyogi K."/>
            <person name="Novoselov S.V."/>
            <person name="Paulsen I.T."/>
            <person name="Pazour G."/>
            <person name="Purton S."/>
            <person name="Ral J.P."/>
            <person name="Riano-Pachon D.M."/>
            <person name="Riekhof W."/>
            <person name="Rymarquis L."/>
            <person name="Schroda M."/>
            <person name="Stern D."/>
            <person name="Umen J."/>
            <person name="Willows R."/>
            <person name="Wilson N."/>
            <person name="Zimmer S.L."/>
            <person name="Allmer J."/>
            <person name="Balk J."/>
            <person name="Bisova K."/>
            <person name="Chen C.J."/>
            <person name="Elias M."/>
            <person name="Gendler K."/>
            <person name="Hauser C."/>
            <person name="Lamb M.R."/>
            <person name="Ledford H."/>
            <person name="Long J.C."/>
            <person name="Minagawa J."/>
            <person name="Page M.D."/>
            <person name="Pan J."/>
            <person name="Pootakham W."/>
            <person name="Roje S."/>
            <person name="Rose A."/>
            <person name="Stahlberg E."/>
            <person name="Terauchi A.M."/>
            <person name="Yang P."/>
            <person name="Ball S."/>
            <person name="Bowler C."/>
            <person name="Dieckmann C.L."/>
            <person name="Gladyshev V.N."/>
            <person name="Green P."/>
            <person name="Jorgensen R."/>
            <person name="Mayfield S."/>
            <person name="Mueller-Roeber B."/>
            <person name="Rajamani S."/>
            <person name="Sayre R.T."/>
            <person name="Brokstein P."/>
            <person name="Dubchak I."/>
            <person name="Goodstein D."/>
            <person name="Hornick L."/>
            <person name="Huang Y.W."/>
            <person name="Jhaveri J."/>
            <person name="Luo Y."/>
            <person name="Martinez D."/>
            <person name="Ngau W.C."/>
            <person name="Otillar B."/>
            <person name="Poliakov A."/>
            <person name="Porter A."/>
            <person name="Szajkowski L."/>
            <person name="Werner G."/>
            <person name="Zhou K."/>
            <person name="Grigoriev I.V."/>
            <person name="Rokhsar D.S."/>
            <person name="Grossman A.R."/>
        </authorList>
    </citation>
    <scope>NUCLEOTIDE SEQUENCE [LARGE SCALE GENOMIC DNA]</scope>
    <source>
        <strain evidence="4">CC-503</strain>
    </source>
</reference>
<dbReference type="GeneID" id="5724496"/>
<dbReference type="FunFam" id="2.30.180.10:FF:000094">
    <property type="match status" value="1"/>
</dbReference>
<dbReference type="Gramene" id="PNW72436">
    <property type="protein sequence ID" value="PNW72436"/>
    <property type="gene ID" value="CHLRE_16g679557v5"/>
</dbReference>
<evidence type="ECO:0000313" key="4">
    <source>
        <dbReference type="Proteomes" id="UP000006906"/>
    </source>
</evidence>
<dbReference type="FunCoup" id="A0A2K3CVY0">
    <property type="interactions" value="322"/>
</dbReference>
<dbReference type="GO" id="GO:0005615">
    <property type="term" value="C:extracellular space"/>
    <property type="evidence" value="ECO:0000318"/>
    <property type="project" value="GO_Central"/>
</dbReference>
<accession>A0A2K3CVY0</accession>
<feature type="chain" id="PRO_5014449298" description="FAS1 domain-containing protein" evidence="1">
    <location>
        <begin position="31"/>
        <end position="216"/>
    </location>
</feature>
<dbReference type="RefSeq" id="XP_042916236.1">
    <property type="nucleotide sequence ID" value="XM_043071387.1"/>
</dbReference>
<sequence>MGHTHRASASAAAAVLLALLLGCSVGTTAAAGRRALLQGPVADVPAANLTSEVPAPNATVAIDAYNVTGAAQKVAANKTAAISTIFAPTDAAFAELAASLGLASPVDLFNATLNATAANITALHVIPGVALTAANITAAGSITATSLLGYNITVTALPNGTITATIPGSNIVADVITPDVPFNGSIVHVINKVLLPPLNETVGWAVPIANATAAGV</sequence>
<dbReference type="KEGG" id="cre:CHLRE_16g679557v5"/>
<name>A0A2K3CVY0_CHLRE</name>
<dbReference type="EMBL" id="CM008977">
    <property type="protein sequence ID" value="PNW72436.1"/>
    <property type="molecule type" value="Genomic_DNA"/>
</dbReference>
<gene>
    <name evidence="3" type="ORF">CHLRE_16g679557v5</name>
</gene>
<proteinExistence type="predicted"/>
<evidence type="ECO:0000313" key="3">
    <source>
        <dbReference type="EMBL" id="PNW72436.1"/>
    </source>
</evidence>
<dbReference type="Proteomes" id="UP000006906">
    <property type="component" value="Chromosome 16"/>
</dbReference>
<feature type="domain" description="FAS1" evidence="2">
    <location>
        <begin position="45"/>
        <end position="194"/>
    </location>
</feature>
<evidence type="ECO:0000259" key="2">
    <source>
        <dbReference type="PROSITE" id="PS50213"/>
    </source>
</evidence>
<dbReference type="PANTHER" id="PTHR10900">
    <property type="entry name" value="PERIOSTIN-RELATED"/>
    <property type="match status" value="1"/>
</dbReference>
<dbReference type="InterPro" id="IPR050904">
    <property type="entry name" value="Adhesion/Biosynth-related"/>
</dbReference>
<dbReference type="PANTHER" id="PTHR10900:SF77">
    <property type="entry name" value="FI19380P1"/>
    <property type="match status" value="1"/>
</dbReference>
<dbReference type="Gene3D" id="2.30.180.10">
    <property type="entry name" value="FAS1 domain"/>
    <property type="match status" value="1"/>
</dbReference>
<dbReference type="InParanoid" id="A0A2K3CVY0"/>
<dbReference type="PaxDb" id="3055-EDO99169"/>
<feature type="signal peptide" evidence="1">
    <location>
        <begin position="1"/>
        <end position="30"/>
    </location>
</feature>
<dbReference type="OrthoDB" id="532922at2759"/>
<keyword evidence="4" id="KW-1185">Reference proteome</keyword>
<dbReference type="PROSITE" id="PS51257">
    <property type="entry name" value="PROKAR_LIPOPROTEIN"/>
    <property type="match status" value="1"/>
</dbReference>
<protein>
    <recommendedName>
        <fullName evidence="2">FAS1 domain-containing protein</fullName>
    </recommendedName>
</protein>
<keyword evidence="1" id="KW-0732">Signal</keyword>
<dbReference type="InterPro" id="IPR036378">
    <property type="entry name" value="FAS1_dom_sf"/>
</dbReference>
<dbReference type="Pfam" id="PF02469">
    <property type="entry name" value="Fasciclin"/>
    <property type="match status" value="1"/>
</dbReference>